<feature type="transmembrane region" description="Helical" evidence="12">
    <location>
        <begin position="327"/>
        <end position="344"/>
    </location>
</feature>
<keyword evidence="3" id="KW-0645">Protease</keyword>
<keyword evidence="5" id="KW-0479">Metal-binding</keyword>
<sequence length="410" mass="46376">METWILGAITFFVALDYGINTFVDFLNHRSSKRPLDSELSELYDEKEHRRSVEYQAANYKVSFISSTLFFVLLILALTYEWFAALDSFVREQWSNEIVISLAFIGILTLFSNLISLPFGIYSTFKVEAKYGFNKSTVVTFVSDLIKGLLLTLVIGGALLTAVLWIYQELRSTFWLWAWLLFAGFSLFFFMFGTKLILPLFNKLTPVPDGELRSEVERYCASQGYSLGKLFVMDGSKRSTKANAFFTGLGKSKTIVLFDTLLEKLSTKEVVAVLAHEIGHYKRKHTLSMFLLSNLQTFVLFALLGWLLGVEELSTALGASESSFHLSALAFFLLFSPVSMLLGLLNNGLSRRNEYQADDFARETYDEGGAFLREALKKISTDALANLSPHPLYVAVNYTHPPIRERLRNLA</sequence>
<keyword evidence="10" id="KW-0482">Metalloprotease</keyword>
<evidence type="ECO:0000256" key="12">
    <source>
        <dbReference type="SAM" id="Phobius"/>
    </source>
</evidence>
<feature type="transmembrane region" description="Helical" evidence="12">
    <location>
        <begin position="286"/>
        <end position="307"/>
    </location>
</feature>
<dbReference type="Gene3D" id="3.30.2010.10">
    <property type="entry name" value="Metalloproteases ('zincins'), catalytic domain"/>
    <property type="match status" value="1"/>
</dbReference>
<keyword evidence="7" id="KW-0256">Endoplasmic reticulum</keyword>
<evidence type="ECO:0000256" key="5">
    <source>
        <dbReference type="ARBA" id="ARBA00022723"/>
    </source>
</evidence>
<feature type="domain" description="CAAX prenyl protease 1 N-terminal" evidence="14">
    <location>
        <begin position="31"/>
        <end position="202"/>
    </location>
</feature>
<evidence type="ECO:0000256" key="7">
    <source>
        <dbReference type="ARBA" id="ARBA00022824"/>
    </source>
</evidence>
<protein>
    <submittedName>
        <fullName evidence="15">Unannotated protein</fullName>
    </submittedName>
</protein>
<evidence type="ECO:0000313" key="15">
    <source>
        <dbReference type="EMBL" id="CAB4559836.1"/>
    </source>
</evidence>
<evidence type="ECO:0000259" key="14">
    <source>
        <dbReference type="Pfam" id="PF16491"/>
    </source>
</evidence>
<dbReference type="GO" id="GO:0005789">
    <property type="term" value="C:endoplasmic reticulum membrane"/>
    <property type="evidence" value="ECO:0007669"/>
    <property type="project" value="UniProtKB-SubCell"/>
</dbReference>
<accession>A0A6J6D966</accession>
<keyword evidence="11 12" id="KW-0472">Membrane</keyword>
<dbReference type="GO" id="GO:0046872">
    <property type="term" value="F:metal ion binding"/>
    <property type="evidence" value="ECO:0007669"/>
    <property type="project" value="UniProtKB-KW"/>
</dbReference>
<feature type="transmembrane region" description="Helical" evidence="12">
    <location>
        <begin position="97"/>
        <end position="124"/>
    </location>
</feature>
<keyword evidence="6" id="KW-0378">Hydrolase</keyword>
<dbReference type="CDD" id="cd07343">
    <property type="entry name" value="M48A_Zmpste24p_like"/>
    <property type="match status" value="1"/>
</dbReference>
<dbReference type="GO" id="GO:0004222">
    <property type="term" value="F:metalloendopeptidase activity"/>
    <property type="evidence" value="ECO:0007669"/>
    <property type="project" value="InterPro"/>
</dbReference>
<dbReference type="EMBL" id="CAEZTJ010000005">
    <property type="protein sequence ID" value="CAB4559836.1"/>
    <property type="molecule type" value="Genomic_DNA"/>
</dbReference>
<comment type="subcellular location">
    <subcellularLocation>
        <location evidence="2">Endoplasmic reticulum membrane</location>
        <topology evidence="2">Multi-pass membrane protein</topology>
    </subcellularLocation>
</comment>
<feature type="transmembrane region" description="Helical" evidence="12">
    <location>
        <begin position="6"/>
        <end position="26"/>
    </location>
</feature>
<dbReference type="InterPro" id="IPR001915">
    <property type="entry name" value="Peptidase_M48"/>
</dbReference>
<evidence type="ECO:0000259" key="13">
    <source>
        <dbReference type="Pfam" id="PF01435"/>
    </source>
</evidence>
<dbReference type="InterPro" id="IPR032456">
    <property type="entry name" value="Peptidase_M48_N"/>
</dbReference>
<feature type="transmembrane region" description="Helical" evidence="12">
    <location>
        <begin position="57"/>
        <end position="77"/>
    </location>
</feature>
<dbReference type="FunFam" id="3.30.2010.10:FF:000002">
    <property type="entry name" value="CAAX prenyl protease"/>
    <property type="match status" value="1"/>
</dbReference>
<proteinExistence type="predicted"/>
<evidence type="ECO:0000256" key="6">
    <source>
        <dbReference type="ARBA" id="ARBA00022801"/>
    </source>
</evidence>
<evidence type="ECO:0000256" key="11">
    <source>
        <dbReference type="ARBA" id="ARBA00023136"/>
    </source>
</evidence>
<dbReference type="Pfam" id="PF01435">
    <property type="entry name" value="Peptidase_M48"/>
    <property type="match status" value="1"/>
</dbReference>
<name>A0A6J6D966_9ZZZZ</name>
<keyword evidence="8" id="KW-0862">Zinc</keyword>
<evidence type="ECO:0000256" key="4">
    <source>
        <dbReference type="ARBA" id="ARBA00022692"/>
    </source>
</evidence>
<evidence type="ECO:0000256" key="10">
    <source>
        <dbReference type="ARBA" id="ARBA00023049"/>
    </source>
</evidence>
<gene>
    <name evidence="15" type="ORF">UFOPK1650_00087</name>
</gene>
<keyword evidence="9 12" id="KW-1133">Transmembrane helix</keyword>
<evidence type="ECO:0000256" key="3">
    <source>
        <dbReference type="ARBA" id="ARBA00022670"/>
    </source>
</evidence>
<keyword evidence="4 12" id="KW-0812">Transmembrane</keyword>
<evidence type="ECO:0000256" key="8">
    <source>
        <dbReference type="ARBA" id="ARBA00022833"/>
    </source>
</evidence>
<dbReference type="Pfam" id="PF16491">
    <property type="entry name" value="Peptidase_M48_N"/>
    <property type="match status" value="1"/>
</dbReference>
<dbReference type="AlphaFoldDB" id="A0A6J6D966"/>
<evidence type="ECO:0000256" key="2">
    <source>
        <dbReference type="ARBA" id="ARBA00004477"/>
    </source>
</evidence>
<dbReference type="InterPro" id="IPR027057">
    <property type="entry name" value="CAXX_Prtase_1"/>
</dbReference>
<evidence type="ECO:0000256" key="1">
    <source>
        <dbReference type="ARBA" id="ARBA00001947"/>
    </source>
</evidence>
<organism evidence="15">
    <name type="scientific">freshwater metagenome</name>
    <dbReference type="NCBI Taxonomy" id="449393"/>
    <lineage>
        <taxon>unclassified sequences</taxon>
        <taxon>metagenomes</taxon>
        <taxon>ecological metagenomes</taxon>
    </lineage>
</organism>
<feature type="transmembrane region" description="Helical" evidence="12">
    <location>
        <begin position="144"/>
        <end position="167"/>
    </location>
</feature>
<comment type="cofactor">
    <cofactor evidence="1">
        <name>Zn(2+)</name>
        <dbReference type="ChEBI" id="CHEBI:29105"/>
    </cofactor>
</comment>
<dbReference type="GO" id="GO:0071586">
    <property type="term" value="P:CAAX-box protein processing"/>
    <property type="evidence" value="ECO:0007669"/>
    <property type="project" value="InterPro"/>
</dbReference>
<feature type="transmembrane region" description="Helical" evidence="12">
    <location>
        <begin position="173"/>
        <end position="192"/>
    </location>
</feature>
<reference evidence="15" key="1">
    <citation type="submission" date="2020-05" db="EMBL/GenBank/DDBJ databases">
        <authorList>
            <person name="Chiriac C."/>
            <person name="Salcher M."/>
            <person name="Ghai R."/>
            <person name="Kavagutti S V."/>
        </authorList>
    </citation>
    <scope>NUCLEOTIDE SEQUENCE</scope>
</reference>
<evidence type="ECO:0000256" key="9">
    <source>
        <dbReference type="ARBA" id="ARBA00022989"/>
    </source>
</evidence>
<dbReference type="PANTHER" id="PTHR10120">
    <property type="entry name" value="CAAX PRENYL PROTEASE 1"/>
    <property type="match status" value="1"/>
</dbReference>
<feature type="domain" description="Peptidase M48" evidence="13">
    <location>
        <begin position="207"/>
        <end position="409"/>
    </location>
</feature>